<protein>
    <recommendedName>
        <fullName evidence="3">Short chain dehydrogenase</fullName>
    </recommendedName>
</protein>
<proteinExistence type="predicted"/>
<evidence type="ECO:0000313" key="1">
    <source>
        <dbReference type="EMBL" id="GIM27428.1"/>
    </source>
</evidence>
<dbReference type="RefSeq" id="WP_281413940.1">
    <property type="nucleotide sequence ID" value="NZ_BOPZ01000001.1"/>
</dbReference>
<evidence type="ECO:0008006" key="3">
    <source>
        <dbReference type="Google" id="ProtNLM"/>
    </source>
</evidence>
<dbReference type="Gene3D" id="3.40.50.720">
    <property type="entry name" value="NAD(P)-binding Rossmann-like Domain"/>
    <property type="match status" value="1"/>
</dbReference>
<name>A0A919RYN8_9CLOT</name>
<accession>A0A919RYN8</accession>
<dbReference type="EMBL" id="BOPZ01000001">
    <property type="protein sequence ID" value="GIM27428.1"/>
    <property type="molecule type" value="Genomic_DNA"/>
</dbReference>
<dbReference type="Proteomes" id="UP000679179">
    <property type="component" value="Unassembled WGS sequence"/>
</dbReference>
<gene>
    <name evidence="1" type="ORF">CPJCM30710_00940</name>
</gene>
<keyword evidence="2" id="KW-1185">Reference proteome</keyword>
<dbReference type="SUPFAM" id="SSF51735">
    <property type="entry name" value="NAD(P)-binding Rossmann-fold domains"/>
    <property type="match status" value="1"/>
</dbReference>
<reference evidence="1" key="1">
    <citation type="submission" date="2021-03" db="EMBL/GenBank/DDBJ databases">
        <title>Taxonomic study of Clostridium polyendosporum from meadow-gley soil under rice.</title>
        <authorList>
            <person name="Kobayashi H."/>
            <person name="Tanizawa Y."/>
            <person name="Yagura M."/>
        </authorList>
    </citation>
    <scope>NUCLEOTIDE SEQUENCE</scope>
    <source>
        <strain evidence="1">JCM 30710</strain>
    </source>
</reference>
<comment type="caution">
    <text evidence="1">The sequence shown here is derived from an EMBL/GenBank/DDBJ whole genome shotgun (WGS) entry which is preliminary data.</text>
</comment>
<dbReference type="AlphaFoldDB" id="A0A919RYN8"/>
<sequence length="42" mass="4907">MIKVLITGANRGLGYELTKVFWENGNEVFCIVRNIEIYYILL</sequence>
<evidence type="ECO:0000313" key="2">
    <source>
        <dbReference type="Proteomes" id="UP000679179"/>
    </source>
</evidence>
<dbReference type="InterPro" id="IPR036291">
    <property type="entry name" value="NAD(P)-bd_dom_sf"/>
</dbReference>
<organism evidence="1 2">
    <name type="scientific">Clostridium polyendosporum</name>
    <dbReference type="NCBI Taxonomy" id="69208"/>
    <lineage>
        <taxon>Bacteria</taxon>
        <taxon>Bacillati</taxon>
        <taxon>Bacillota</taxon>
        <taxon>Clostridia</taxon>
        <taxon>Eubacteriales</taxon>
        <taxon>Clostridiaceae</taxon>
        <taxon>Clostridium</taxon>
    </lineage>
</organism>